<evidence type="ECO:0000256" key="6">
    <source>
        <dbReference type="SAM" id="SignalP"/>
    </source>
</evidence>
<evidence type="ECO:0000256" key="4">
    <source>
        <dbReference type="ARBA" id="ARBA00022825"/>
    </source>
</evidence>
<dbReference type="PANTHER" id="PTHR43806">
    <property type="entry name" value="PEPTIDASE S8"/>
    <property type="match status" value="1"/>
</dbReference>
<evidence type="ECO:0000256" key="3">
    <source>
        <dbReference type="ARBA" id="ARBA00022801"/>
    </source>
</evidence>
<dbReference type="SUPFAM" id="SSF54897">
    <property type="entry name" value="Protease propeptides/inhibitors"/>
    <property type="match status" value="1"/>
</dbReference>
<keyword evidence="10" id="KW-1185">Reference proteome</keyword>
<dbReference type="CDD" id="cd04077">
    <property type="entry name" value="Peptidases_S8_PCSK9_ProteinaseK_like"/>
    <property type="match status" value="1"/>
</dbReference>
<comment type="caution">
    <text evidence="9">The sequence shown here is derived from an EMBL/GenBank/DDBJ whole genome shotgun (WGS) entry which is preliminary data.</text>
</comment>
<dbReference type="GO" id="GO:0005615">
    <property type="term" value="C:extracellular space"/>
    <property type="evidence" value="ECO:0007669"/>
    <property type="project" value="TreeGrafter"/>
</dbReference>
<keyword evidence="3 5" id="KW-0378">Hydrolase</keyword>
<dbReference type="Pfam" id="PF00082">
    <property type="entry name" value="Peptidase_S8"/>
    <property type="match status" value="1"/>
</dbReference>
<comment type="similarity">
    <text evidence="1 5">Belongs to the peptidase S8 family.</text>
</comment>
<dbReference type="Gene3D" id="3.30.70.80">
    <property type="entry name" value="Peptidase S8 propeptide/proteinase inhibitor I9"/>
    <property type="match status" value="1"/>
</dbReference>
<dbReference type="InterPro" id="IPR023828">
    <property type="entry name" value="Peptidase_S8_Ser-AS"/>
</dbReference>
<accession>A0A9P7KCD2</accession>
<evidence type="ECO:0000313" key="9">
    <source>
        <dbReference type="EMBL" id="KAG5645463.1"/>
    </source>
</evidence>
<feature type="chain" id="PRO_5040254942" evidence="6">
    <location>
        <begin position="20"/>
        <end position="395"/>
    </location>
</feature>
<evidence type="ECO:0000259" key="8">
    <source>
        <dbReference type="Pfam" id="PF05922"/>
    </source>
</evidence>
<keyword evidence="2 5" id="KW-0645">Protease</keyword>
<organism evidence="9 10">
    <name type="scientific">Asterophora parasitica</name>
    <dbReference type="NCBI Taxonomy" id="117018"/>
    <lineage>
        <taxon>Eukaryota</taxon>
        <taxon>Fungi</taxon>
        <taxon>Dikarya</taxon>
        <taxon>Basidiomycota</taxon>
        <taxon>Agaricomycotina</taxon>
        <taxon>Agaricomycetes</taxon>
        <taxon>Agaricomycetidae</taxon>
        <taxon>Agaricales</taxon>
        <taxon>Tricholomatineae</taxon>
        <taxon>Lyophyllaceae</taxon>
        <taxon>Asterophora</taxon>
    </lineage>
</organism>
<feature type="active site" description="Charge relay system" evidence="5">
    <location>
        <position position="187"/>
    </location>
</feature>
<evidence type="ECO:0000256" key="1">
    <source>
        <dbReference type="ARBA" id="ARBA00011073"/>
    </source>
</evidence>
<dbReference type="EMBL" id="JABCKV010000039">
    <property type="protein sequence ID" value="KAG5645463.1"/>
    <property type="molecule type" value="Genomic_DNA"/>
</dbReference>
<feature type="domain" description="Peptidase S8/S53" evidence="7">
    <location>
        <begin position="138"/>
        <end position="373"/>
    </location>
</feature>
<dbReference type="Pfam" id="PF05922">
    <property type="entry name" value="Inhibitor_I9"/>
    <property type="match status" value="1"/>
</dbReference>
<dbReference type="Gene3D" id="3.40.50.200">
    <property type="entry name" value="Peptidase S8/S53 domain"/>
    <property type="match status" value="1"/>
</dbReference>
<dbReference type="AlphaFoldDB" id="A0A9P7KCD2"/>
<dbReference type="InterPro" id="IPR050131">
    <property type="entry name" value="Peptidase_S8_subtilisin-like"/>
</dbReference>
<dbReference type="InterPro" id="IPR000209">
    <property type="entry name" value="Peptidase_S8/S53_dom"/>
</dbReference>
<proteinExistence type="inferred from homology"/>
<reference evidence="9" key="1">
    <citation type="submission" date="2020-07" db="EMBL/GenBank/DDBJ databases">
        <authorList>
            <person name="Nieuwenhuis M."/>
            <person name="Van De Peppel L.J.J."/>
        </authorList>
    </citation>
    <scope>NUCLEOTIDE SEQUENCE</scope>
    <source>
        <strain evidence="9">AP01</strain>
        <tissue evidence="9">Mycelium</tissue>
    </source>
</reference>
<dbReference type="OrthoDB" id="19448at2759"/>
<dbReference type="InterPro" id="IPR010259">
    <property type="entry name" value="S8pro/Inhibitor_I9"/>
</dbReference>
<dbReference type="GO" id="GO:0006508">
    <property type="term" value="P:proteolysis"/>
    <property type="evidence" value="ECO:0007669"/>
    <property type="project" value="UniProtKB-KW"/>
</dbReference>
<dbReference type="PROSITE" id="PS51892">
    <property type="entry name" value="SUBTILASE"/>
    <property type="match status" value="1"/>
</dbReference>
<evidence type="ECO:0000256" key="2">
    <source>
        <dbReference type="ARBA" id="ARBA00022670"/>
    </source>
</evidence>
<dbReference type="FunFam" id="3.40.50.200:FF:000007">
    <property type="entry name" value="Subtilisin-like serine protease"/>
    <property type="match status" value="1"/>
</dbReference>
<evidence type="ECO:0000256" key="5">
    <source>
        <dbReference type="PROSITE-ProRule" id="PRU01240"/>
    </source>
</evidence>
<feature type="active site" description="Charge relay system" evidence="5">
    <location>
        <position position="147"/>
    </location>
</feature>
<dbReference type="PRINTS" id="PR00723">
    <property type="entry name" value="SUBTILISIN"/>
</dbReference>
<dbReference type="PROSITE" id="PS00138">
    <property type="entry name" value="SUBTILASE_SER"/>
    <property type="match status" value="1"/>
</dbReference>
<keyword evidence="6" id="KW-0732">Signal</keyword>
<dbReference type="PANTHER" id="PTHR43806:SF11">
    <property type="entry name" value="CEREVISIN-RELATED"/>
    <property type="match status" value="1"/>
</dbReference>
<evidence type="ECO:0000313" key="10">
    <source>
        <dbReference type="Proteomes" id="UP000775547"/>
    </source>
</evidence>
<name>A0A9P7KCD2_9AGAR</name>
<dbReference type="InterPro" id="IPR036852">
    <property type="entry name" value="Peptidase_S8/S53_dom_sf"/>
</dbReference>
<evidence type="ECO:0000259" key="7">
    <source>
        <dbReference type="Pfam" id="PF00082"/>
    </source>
</evidence>
<feature type="active site" description="Charge relay system" evidence="5">
    <location>
        <position position="342"/>
    </location>
</feature>
<keyword evidence="4 5" id="KW-0720">Serine protease</keyword>
<dbReference type="InterPro" id="IPR037045">
    <property type="entry name" value="S8pro/Inhibitor_I9_sf"/>
</dbReference>
<feature type="signal peptide" evidence="6">
    <location>
        <begin position="1"/>
        <end position="19"/>
    </location>
</feature>
<feature type="domain" description="Inhibitor I9" evidence="8">
    <location>
        <begin position="55"/>
        <end position="98"/>
    </location>
</feature>
<dbReference type="InterPro" id="IPR015500">
    <property type="entry name" value="Peptidase_S8_subtilisin-rel"/>
</dbReference>
<sequence length="395" mass="39724">MGFFTAVFAAIALAAPVFAGPAPLRAVEKFGGKTSGKYIVKLKEGVAKSKVLGQLKNSKVTHDWNVIHGFAGQLDEQAVNALRASPDVEYIAEDGIITTFATQTNAPWGLARLSQPGRLANQDTNALTFSYNFDDSAGAGVDVYVVDTDFDLHCAPQGIFTAHSTFGGRARWGATFGGYPNADGNGHGTHVAGTVAGSQYGVAKAANVIAVKVLSDAGSGSVADIVSGLNWVASSVSASGRPSIATLSLGGGASTPLDNAVTSLVNRGIHVTVAAGNSNTDAGSTSPARAAGVITVGASTIADARASFSNYGSVVDVFAAGQNVISSWIGSTTATNNISGTSMATPHVAGLIAYLIGKNGNSSPAAITALLKSLSVKGVISGLPAGTANNLVQNA</sequence>
<dbReference type="SUPFAM" id="SSF52743">
    <property type="entry name" value="Subtilisin-like"/>
    <property type="match status" value="1"/>
</dbReference>
<dbReference type="InterPro" id="IPR022398">
    <property type="entry name" value="Peptidase_S8_His-AS"/>
</dbReference>
<gene>
    <name evidence="9" type="ORF">DXG03_006008</name>
</gene>
<dbReference type="Proteomes" id="UP000775547">
    <property type="component" value="Unassembled WGS sequence"/>
</dbReference>
<dbReference type="GO" id="GO:0004252">
    <property type="term" value="F:serine-type endopeptidase activity"/>
    <property type="evidence" value="ECO:0007669"/>
    <property type="project" value="UniProtKB-UniRule"/>
</dbReference>
<protein>
    <submittedName>
        <fullName evidence="9">Uncharacterized protein</fullName>
    </submittedName>
</protein>
<dbReference type="PROSITE" id="PS00137">
    <property type="entry name" value="SUBTILASE_HIS"/>
    <property type="match status" value="1"/>
</dbReference>
<dbReference type="InterPro" id="IPR034193">
    <property type="entry name" value="PCSK9_ProteinaseK-like"/>
</dbReference>
<reference evidence="9" key="2">
    <citation type="submission" date="2021-10" db="EMBL/GenBank/DDBJ databases">
        <title>Phylogenomics reveals ancestral predisposition of the termite-cultivated fungus Termitomyces towards a domesticated lifestyle.</title>
        <authorList>
            <person name="Auxier B."/>
            <person name="Grum-Grzhimaylo A."/>
            <person name="Cardenas M.E."/>
            <person name="Lodge J.D."/>
            <person name="Laessoe T."/>
            <person name="Pedersen O."/>
            <person name="Smith M.E."/>
            <person name="Kuyper T.W."/>
            <person name="Franco-Molano E.A."/>
            <person name="Baroni T.J."/>
            <person name="Aanen D.K."/>
        </authorList>
    </citation>
    <scope>NUCLEOTIDE SEQUENCE</scope>
    <source>
        <strain evidence="9">AP01</strain>
        <tissue evidence="9">Mycelium</tissue>
    </source>
</reference>